<dbReference type="InterPro" id="IPR036249">
    <property type="entry name" value="Thioredoxin-like_sf"/>
</dbReference>
<comment type="caution">
    <text evidence="3">The sequence shown here is derived from an EMBL/GenBank/DDBJ whole genome shotgun (WGS) entry which is preliminary data.</text>
</comment>
<evidence type="ECO:0000259" key="2">
    <source>
        <dbReference type="Pfam" id="PF13462"/>
    </source>
</evidence>
<dbReference type="SUPFAM" id="SSF52833">
    <property type="entry name" value="Thioredoxin-like"/>
    <property type="match status" value="1"/>
</dbReference>
<sequence length="228" mass="24363">MIGRRIAAALALGVAALASGGATANWNATVSATGTSHLIGNPAAKVRLVEYISYTCPHCAAFTREGEEPIKLAYIAPGKVNLEVRHLLRDPVDLTVAVLAHCGPVSKFPQNHSAFMFGQDKWLATLTKATPAQQQRWKASGAAGRKAIASDGGLYAIMTRRGYSRTEVDRCLADDAFVKTLAETSAKDWEKPGIDSTPTFAVNGVVLPGTHTWDALSKQLDEFVRKAS</sequence>
<accession>A0ABS5W0E0</accession>
<evidence type="ECO:0000256" key="1">
    <source>
        <dbReference type="SAM" id="SignalP"/>
    </source>
</evidence>
<evidence type="ECO:0000313" key="3">
    <source>
        <dbReference type="EMBL" id="MBT2133241.1"/>
    </source>
</evidence>
<dbReference type="InterPro" id="IPR012336">
    <property type="entry name" value="Thioredoxin-like_fold"/>
</dbReference>
<evidence type="ECO:0000313" key="4">
    <source>
        <dbReference type="Proteomes" id="UP000811255"/>
    </source>
</evidence>
<dbReference type="Pfam" id="PF13462">
    <property type="entry name" value="Thioredoxin_4"/>
    <property type="match status" value="1"/>
</dbReference>
<dbReference type="Gene3D" id="3.40.30.10">
    <property type="entry name" value="Glutaredoxin"/>
    <property type="match status" value="1"/>
</dbReference>
<dbReference type="RefSeq" id="WP_214534510.1">
    <property type="nucleotide sequence ID" value="NZ_JAHFVK010000001.1"/>
</dbReference>
<reference evidence="3 4" key="1">
    <citation type="submission" date="2021-05" db="EMBL/GenBank/DDBJ databases">
        <title>Croceibacterium sp. LX-88 genome sequence.</title>
        <authorList>
            <person name="Luo X."/>
        </authorList>
    </citation>
    <scope>NUCLEOTIDE SEQUENCE [LARGE SCALE GENOMIC DNA]</scope>
    <source>
        <strain evidence="3 4">LX-88</strain>
    </source>
</reference>
<keyword evidence="4" id="KW-1185">Reference proteome</keyword>
<dbReference type="Gene3D" id="1.10.40.110">
    <property type="match status" value="1"/>
</dbReference>
<feature type="domain" description="Thioredoxin-like fold" evidence="2">
    <location>
        <begin position="33"/>
        <end position="222"/>
    </location>
</feature>
<feature type="chain" id="PRO_5047330393" evidence="1">
    <location>
        <begin position="25"/>
        <end position="228"/>
    </location>
</feature>
<keyword evidence="1" id="KW-0732">Signal</keyword>
<feature type="signal peptide" evidence="1">
    <location>
        <begin position="1"/>
        <end position="24"/>
    </location>
</feature>
<dbReference type="EMBL" id="JAHFVK010000001">
    <property type="protein sequence ID" value="MBT2133241.1"/>
    <property type="molecule type" value="Genomic_DNA"/>
</dbReference>
<dbReference type="Proteomes" id="UP000811255">
    <property type="component" value="Unassembled WGS sequence"/>
</dbReference>
<proteinExistence type="predicted"/>
<name>A0ABS5W0E0_9SPHN</name>
<gene>
    <name evidence="3" type="ORF">KK137_02740</name>
</gene>
<protein>
    <submittedName>
        <fullName evidence="3">Thioredoxin domain-containing protein</fullName>
    </submittedName>
</protein>
<organism evidence="3 4">
    <name type="scientific">Croceibacterium selenioxidans</name>
    <dbReference type="NCBI Taxonomy" id="2838833"/>
    <lineage>
        <taxon>Bacteria</taxon>
        <taxon>Pseudomonadati</taxon>
        <taxon>Pseudomonadota</taxon>
        <taxon>Alphaproteobacteria</taxon>
        <taxon>Sphingomonadales</taxon>
        <taxon>Erythrobacteraceae</taxon>
        <taxon>Croceibacterium</taxon>
    </lineage>
</organism>